<dbReference type="RefSeq" id="WP_123210756.1">
    <property type="nucleotide sequence ID" value="NZ_RJVO01000002.1"/>
</dbReference>
<protein>
    <submittedName>
        <fullName evidence="1">Uncharacterized protein</fullName>
    </submittedName>
</protein>
<sequence>MPDGFFAFDHWPRRARHVATWSLLLLALCASLSAPPVPEYHPVEIRWLPVEAGAPAADSGRPQVRP</sequence>
<organism evidence="1 2">
    <name type="scientific">Stagnimonas aquatica</name>
    <dbReference type="NCBI Taxonomy" id="2689987"/>
    <lineage>
        <taxon>Bacteria</taxon>
        <taxon>Pseudomonadati</taxon>
        <taxon>Pseudomonadota</taxon>
        <taxon>Gammaproteobacteria</taxon>
        <taxon>Nevskiales</taxon>
        <taxon>Nevskiaceae</taxon>
        <taxon>Stagnimonas</taxon>
    </lineage>
</organism>
<dbReference type="EMBL" id="RJVO01000002">
    <property type="protein sequence ID" value="ROH91712.1"/>
    <property type="molecule type" value="Genomic_DNA"/>
</dbReference>
<evidence type="ECO:0000313" key="1">
    <source>
        <dbReference type="EMBL" id="ROH91712.1"/>
    </source>
</evidence>
<name>A0A3N0VG96_9GAMM</name>
<dbReference type="Proteomes" id="UP000282106">
    <property type="component" value="Unassembled WGS sequence"/>
</dbReference>
<evidence type="ECO:0000313" key="2">
    <source>
        <dbReference type="Proteomes" id="UP000282106"/>
    </source>
</evidence>
<keyword evidence="2" id="KW-1185">Reference proteome</keyword>
<proteinExistence type="predicted"/>
<accession>A0A3N0VG96</accession>
<reference evidence="1 2" key="1">
    <citation type="submission" date="2018-10" db="EMBL/GenBank/DDBJ databases">
        <authorList>
            <person name="Chen W.-M."/>
        </authorList>
    </citation>
    <scope>NUCLEOTIDE SEQUENCE [LARGE SCALE GENOMIC DNA]</scope>
    <source>
        <strain evidence="1 2">THS-13</strain>
    </source>
</reference>
<dbReference type="InParanoid" id="A0A3N0VG96"/>
<comment type="caution">
    <text evidence="1">The sequence shown here is derived from an EMBL/GenBank/DDBJ whole genome shotgun (WGS) entry which is preliminary data.</text>
</comment>
<gene>
    <name evidence="1" type="ORF">ED208_04820</name>
</gene>
<dbReference type="AlphaFoldDB" id="A0A3N0VG96"/>